<keyword evidence="2" id="KW-1185">Reference proteome</keyword>
<proteinExistence type="predicted"/>
<accession>A0A7J7WVT7</accession>
<protein>
    <submittedName>
        <fullName evidence="1">Uncharacterized protein</fullName>
    </submittedName>
</protein>
<name>A0A7J7WVT7_MYOMY</name>
<comment type="caution">
    <text evidence="1">The sequence shown here is derived from an EMBL/GenBank/DDBJ whole genome shotgun (WGS) entry which is preliminary data.</text>
</comment>
<gene>
    <name evidence="1" type="ORF">mMyoMyo1_011923</name>
</gene>
<evidence type="ECO:0000313" key="1">
    <source>
        <dbReference type="EMBL" id="KAF6341507.1"/>
    </source>
</evidence>
<reference evidence="1 2" key="1">
    <citation type="journal article" date="2020" name="Nature">
        <title>Six reference-quality genomes reveal evolution of bat adaptations.</title>
        <authorList>
            <person name="Jebb D."/>
            <person name="Huang Z."/>
            <person name="Pippel M."/>
            <person name="Hughes G.M."/>
            <person name="Lavrichenko K."/>
            <person name="Devanna P."/>
            <person name="Winkler S."/>
            <person name="Jermiin L.S."/>
            <person name="Skirmuntt E.C."/>
            <person name="Katzourakis A."/>
            <person name="Burkitt-Gray L."/>
            <person name="Ray D.A."/>
            <person name="Sullivan K.A.M."/>
            <person name="Roscito J.G."/>
            <person name="Kirilenko B.M."/>
            <person name="Davalos L.M."/>
            <person name="Corthals A.P."/>
            <person name="Power M.L."/>
            <person name="Jones G."/>
            <person name="Ransome R.D."/>
            <person name="Dechmann D.K.N."/>
            <person name="Locatelli A.G."/>
            <person name="Puechmaille S.J."/>
            <person name="Fedrigo O."/>
            <person name="Jarvis E.D."/>
            <person name="Hiller M."/>
            <person name="Vernes S.C."/>
            <person name="Myers E.W."/>
            <person name="Teeling E.C."/>
        </authorList>
    </citation>
    <scope>NUCLEOTIDE SEQUENCE [LARGE SCALE GENOMIC DNA]</scope>
    <source>
        <strain evidence="1">MMyoMyo1</strain>
        <tissue evidence="1">Flight muscle</tissue>
    </source>
</reference>
<sequence>MGNLFFSAKGHLDTYNIIHRSYKITNLKTSLLYLVKHLINSPLMPWQGQTQSFCGPYIACRQYVHHPCSRISVRTILKLEPSRGHAFRKTPHFRMFYLHEYHWILVVISQERPSPVSGKGRKE</sequence>
<evidence type="ECO:0000313" key="2">
    <source>
        <dbReference type="Proteomes" id="UP000527355"/>
    </source>
</evidence>
<dbReference type="EMBL" id="JABWUV010000007">
    <property type="protein sequence ID" value="KAF6341507.1"/>
    <property type="molecule type" value="Genomic_DNA"/>
</dbReference>
<dbReference type="Proteomes" id="UP000527355">
    <property type="component" value="Unassembled WGS sequence"/>
</dbReference>
<dbReference type="AlphaFoldDB" id="A0A7J7WVT7"/>
<organism evidence="1 2">
    <name type="scientific">Myotis myotis</name>
    <name type="common">Greater mouse-eared bat</name>
    <name type="synonym">Vespertilio myotis</name>
    <dbReference type="NCBI Taxonomy" id="51298"/>
    <lineage>
        <taxon>Eukaryota</taxon>
        <taxon>Metazoa</taxon>
        <taxon>Chordata</taxon>
        <taxon>Craniata</taxon>
        <taxon>Vertebrata</taxon>
        <taxon>Euteleostomi</taxon>
        <taxon>Mammalia</taxon>
        <taxon>Eutheria</taxon>
        <taxon>Laurasiatheria</taxon>
        <taxon>Chiroptera</taxon>
        <taxon>Yangochiroptera</taxon>
        <taxon>Vespertilionidae</taxon>
        <taxon>Myotis</taxon>
    </lineage>
</organism>